<dbReference type="GO" id="GO:0003700">
    <property type="term" value="F:DNA-binding transcription factor activity"/>
    <property type="evidence" value="ECO:0007669"/>
    <property type="project" value="InterPro"/>
</dbReference>
<dbReference type="InterPro" id="IPR039422">
    <property type="entry name" value="MarR/SlyA-like"/>
</dbReference>
<dbReference type="RefSeq" id="WP_179405966.1">
    <property type="nucleotide sequence ID" value="NZ_JACBZF010000001.1"/>
</dbReference>
<sequence>MNASQLIQSADDREQASPGTFKDSLPYKMQLLARILQADYMARIAATGIAPAQAYVLGELWLEEPLSQVELARRLEIGKATMGKTLGRLEAAGFIERKRDPRDRRVIMIALTEKGRSLREPLLGASADMDRILVSEFGEERLRDMSHLASELIDMLRSESQ</sequence>
<protein>
    <submittedName>
        <fullName evidence="6">DNA-binding MarR family transcriptional regulator</fullName>
    </submittedName>
</protein>
<dbReference type="InterPro" id="IPR036390">
    <property type="entry name" value="WH_DNA-bd_sf"/>
</dbReference>
<evidence type="ECO:0000256" key="4">
    <source>
        <dbReference type="SAM" id="MobiDB-lite"/>
    </source>
</evidence>
<reference evidence="6 7" key="1">
    <citation type="submission" date="2020-07" db="EMBL/GenBank/DDBJ databases">
        <title>Genomic Encyclopedia of Type Strains, Phase IV (KMG-IV): sequencing the most valuable type-strain genomes for metagenomic binning, comparative biology and taxonomic classification.</title>
        <authorList>
            <person name="Goeker M."/>
        </authorList>
    </citation>
    <scope>NUCLEOTIDE SEQUENCE [LARGE SCALE GENOMIC DNA]</scope>
    <source>
        <strain evidence="6 7">DSM 29043</strain>
    </source>
</reference>
<dbReference type="InterPro" id="IPR000835">
    <property type="entry name" value="HTH_MarR-typ"/>
</dbReference>
<keyword evidence="7" id="KW-1185">Reference proteome</keyword>
<feature type="region of interest" description="Disordered" evidence="4">
    <location>
        <begin position="1"/>
        <end position="21"/>
    </location>
</feature>
<keyword evidence="3" id="KW-0804">Transcription</keyword>
<dbReference type="InterPro" id="IPR036388">
    <property type="entry name" value="WH-like_DNA-bd_sf"/>
</dbReference>
<dbReference type="SUPFAM" id="SSF46785">
    <property type="entry name" value="Winged helix' DNA-binding domain"/>
    <property type="match status" value="1"/>
</dbReference>
<dbReference type="Gene3D" id="1.10.10.10">
    <property type="entry name" value="Winged helix-like DNA-binding domain superfamily/Winged helix DNA-binding domain"/>
    <property type="match status" value="1"/>
</dbReference>
<evidence type="ECO:0000313" key="7">
    <source>
        <dbReference type="Proteomes" id="UP000522081"/>
    </source>
</evidence>
<comment type="caution">
    <text evidence="6">The sequence shown here is derived from an EMBL/GenBank/DDBJ whole genome shotgun (WGS) entry which is preliminary data.</text>
</comment>
<dbReference type="PROSITE" id="PS01117">
    <property type="entry name" value="HTH_MARR_1"/>
    <property type="match status" value="1"/>
</dbReference>
<dbReference type="PROSITE" id="PS50995">
    <property type="entry name" value="HTH_MARR_2"/>
    <property type="match status" value="1"/>
</dbReference>
<dbReference type="PRINTS" id="PR00598">
    <property type="entry name" value="HTHMARR"/>
</dbReference>
<proteinExistence type="predicted"/>
<gene>
    <name evidence="6" type="ORF">FHS75_000313</name>
</gene>
<dbReference type="EMBL" id="JACBZF010000001">
    <property type="protein sequence ID" value="NYH94008.1"/>
    <property type="molecule type" value="Genomic_DNA"/>
</dbReference>
<evidence type="ECO:0000256" key="3">
    <source>
        <dbReference type="ARBA" id="ARBA00023163"/>
    </source>
</evidence>
<dbReference type="GO" id="GO:0003677">
    <property type="term" value="F:DNA binding"/>
    <property type="evidence" value="ECO:0007669"/>
    <property type="project" value="UniProtKB-KW"/>
</dbReference>
<dbReference type="SMART" id="SM00347">
    <property type="entry name" value="HTH_MARR"/>
    <property type="match status" value="1"/>
</dbReference>
<dbReference type="InterPro" id="IPR011991">
    <property type="entry name" value="ArsR-like_HTH"/>
</dbReference>
<evidence type="ECO:0000313" key="6">
    <source>
        <dbReference type="EMBL" id="NYH94008.1"/>
    </source>
</evidence>
<evidence type="ECO:0000256" key="2">
    <source>
        <dbReference type="ARBA" id="ARBA00023125"/>
    </source>
</evidence>
<evidence type="ECO:0000256" key="1">
    <source>
        <dbReference type="ARBA" id="ARBA00023015"/>
    </source>
</evidence>
<evidence type="ECO:0000259" key="5">
    <source>
        <dbReference type="PROSITE" id="PS50995"/>
    </source>
</evidence>
<dbReference type="PANTHER" id="PTHR33164:SF43">
    <property type="entry name" value="HTH-TYPE TRANSCRIPTIONAL REPRESSOR YETL"/>
    <property type="match status" value="1"/>
</dbReference>
<organism evidence="6 7">
    <name type="scientific">Novosphingobium marinum</name>
    <dbReference type="NCBI Taxonomy" id="1514948"/>
    <lineage>
        <taxon>Bacteria</taxon>
        <taxon>Pseudomonadati</taxon>
        <taxon>Pseudomonadota</taxon>
        <taxon>Alphaproteobacteria</taxon>
        <taxon>Sphingomonadales</taxon>
        <taxon>Sphingomonadaceae</taxon>
        <taxon>Novosphingobium</taxon>
    </lineage>
</organism>
<dbReference type="Proteomes" id="UP000522081">
    <property type="component" value="Unassembled WGS sequence"/>
</dbReference>
<feature type="domain" description="HTH marR-type" evidence="5">
    <location>
        <begin position="22"/>
        <end position="154"/>
    </location>
</feature>
<keyword evidence="2 6" id="KW-0238">DNA-binding</keyword>
<accession>A0A7Z0BTE8</accession>
<keyword evidence="1" id="KW-0805">Transcription regulation</keyword>
<dbReference type="InterPro" id="IPR023187">
    <property type="entry name" value="Tscrpt_reg_MarR-type_CS"/>
</dbReference>
<dbReference type="CDD" id="cd00090">
    <property type="entry name" value="HTH_ARSR"/>
    <property type="match status" value="1"/>
</dbReference>
<name>A0A7Z0BTE8_9SPHN</name>
<dbReference type="PANTHER" id="PTHR33164">
    <property type="entry name" value="TRANSCRIPTIONAL REGULATOR, MARR FAMILY"/>
    <property type="match status" value="1"/>
</dbReference>
<dbReference type="GO" id="GO:0006950">
    <property type="term" value="P:response to stress"/>
    <property type="evidence" value="ECO:0007669"/>
    <property type="project" value="TreeGrafter"/>
</dbReference>
<dbReference type="AlphaFoldDB" id="A0A7Z0BTE8"/>
<dbReference type="Pfam" id="PF12802">
    <property type="entry name" value="MarR_2"/>
    <property type="match status" value="1"/>
</dbReference>